<sequence>MGSAQGTTTETTRAGPSIIDLSSGEELVALHLGENEHKRRRDSTCSVSSNSFQDTYPRSGGPSTTTTTTTTESLREVFDVQDDGTLLPVWDHAPAMPSQKKKVKLDGRAASPLRSLEHDQDFVAQNMSNGWRGGHGANDDDDDDDAIGHDSTVFGSKAGGYFRRFSTTTTTTGHGLSSPLDTSSASPRPMDMGPYRDGSSTTNRHDSWRHHHRPGQSRYSAEQDGWLGDDETPSQHHHHNVNNDHSRPKTGSSAKKVEGNWALVKHSGTRVSLVSGVDELLKSHPTSCLNTINDNSTSSSSSTSAHQQLVLYRRPPLYAAAMVEELDEEDEEDEKRAAVETVRGRHRHRRSTGVVIEEIGDDDEGALADDEHSTRPRRGGARIHELDADDDLEMDAEDEQEEGEGDLTAPRSHNRIVPSDFNTDQAVHDIEAQIMSMDLD</sequence>
<keyword evidence="3" id="KW-1185">Reference proteome</keyword>
<feature type="compositionally biased region" description="Acidic residues" evidence="1">
    <location>
        <begin position="387"/>
        <end position="405"/>
    </location>
</feature>
<evidence type="ECO:0000256" key="1">
    <source>
        <dbReference type="SAM" id="MobiDB-lite"/>
    </source>
</evidence>
<proteinExistence type="predicted"/>
<feature type="region of interest" description="Disordered" evidence="1">
    <location>
        <begin position="166"/>
        <end position="256"/>
    </location>
</feature>
<accession>A0A9P6UC30</accession>
<feature type="compositionally biased region" description="Polar residues" evidence="1">
    <location>
        <begin position="1"/>
        <end position="14"/>
    </location>
</feature>
<protein>
    <submittedName>
        <fullName evidence="2">Uncharacterized protein</fullName>
    </submittedName>
</protein>
<dbReference type="AlphaFoldDB" id="A0A9P6UC30"/>
<dbReference type="EMBL" id="JAAAJB010000010">
    <property type="protein sequence ID" value="KAG0270156.1"/>
    <property type="molecule type" value="Genomic_DNA"/>
</dbReference>
<evidence type="ECO:0000313" key="2">
    <source>
        <dbReference type="EMBL" id="KAG0270156.1"/>
    </source>
</evidence>
<feature type="region of interest" description="Disordered" evidence="1">
    <location>
        <begin position="127"/>
        <end position="153"/>
    </location>
</feature>
<feature type="region of interest" description="Disordered" evidence="1">
    <location>
        <begin position="361"/>
        <end position="424"/>
    </location>
</feature>
<dbReference type="OrthoDB" id="2419673at2759"/>
<comment type="caution">
    <text evidence="2">The sequence shown here is derived from an EMBL/GenBank/DDBJ whole genome shotgun (WGS) entry which is preliminary data.</text>
</comment>
<evidence type="ECO:0000313" key="3">
    <source>
        <dbReference type="Proteomes" id="UP000807716"/>
    </source>
</evidence>
<feature type="compositionally biased region" description="Polar residues" evidence="1">
    <location>
        <begin position="44"/>
        <end position="56"/>
    </location>
</feature>
<name>A0A9P6UC30_9FUNG</name>
<feature type="compositionally biased region" description="Polar residues" evidence="1">
    <location>
        <begin position="173"/>
        <end position="186"/>
    </location>
</feature>
<organism evidence="2 3">
    <name type="scientific">Actinomortierella ambigua</name>
    <dbReference type="NCBI Taxonomy" id="1343610"/>
    <lineage>
        <taxon>Eukaryota</taxon>
        <taxon>Fungi</taxon>
        <taxon>Fungi incertae sedis</taxon>
        <taxon>Mucoromycota</taxon>
        <taxon>Mortierellomycotina</taxon>
        <taxon>Mortierellomycetes</taxon>
        <taxon>Mortierellales</taxon>
        <taxon>Mortierellaceae</taxon>
        <taxon>Actinomortierella</taxon>
    </lineage>
</organism>
<dbReference type="Proteomes" id="UP000807716">
    <property type="component" value="Unassembled WGS sequence"/>
</dbReference>
<feature type="region of interest" description="Disordered" evidence="1">
    <location>
        <begin position="1"/>
        <end position="71"/>
    </location>
</feature>
<reference evidence="2" key="1">
    <citation type="journal article" date="2020" name="Fungal Divers.">
        <title>Resolving the Mortierellaceae phylogeny through synthesis of multi-gene phylogenetics and phylogenomics.</title>
        <authorList>
            <person name="Vandepol N."/>
            <person name="Liber J."/>
            <person name="Desiro A."/>
            <person name="Na H."/>
            <person name="Kennedy M."/>
            <person name="Barry K."/>
            <person name="Grigoriev I.V."/>
            <person name="Miller A.N."/>
            <person name="O'Donnell K."/>
            <person name="Stajich J.E."/>
            <person name="Bonito G."/>
        </authorList>
    </citation>
    <scope>NUCLEOTIDE SEQUENCE</scope>
    <source>
        <strain evidence="2">BC1065</strain>
    </source>
</reference>
<gene>
    <name evidence="2" type="ORF">DFQ27_000075</name>
</gene>